<dbReference type="EMBL" id="UFYW01000001">
    <property type="protein sequence ID" value="STD84550.1"/>
    <property type="molecule type" value="Genomic_DNA"/>
</dbReference>
<evidence type="ECO:0000256" key="1">
    <source>
        <dbReference type="SAM" id="MobiDB-lite"/>
    </source>
</evidence>
<organism evidence="4 5">
    <name type="scientific">Enterococcus gallinarum</name>
    <dbReference type="NCBI Taxonomy" id="1353"/>
    <lineage>
        <taxon>Bacteria</taxon>
        <taxon>Bacillati</taxon>
        <taxon>Bacillota</taxon>
        <taxon>Bacilli</taxon>
        <taxon>Lactobacillales</taxon>
        <taxon>Enterococcaceae</taxon>
        <taxon>Enterococcus</taxon>
    </lineage>
</organism>
<keyword evidence="2" id="KW-0732">Signal</keyword>
<evidence type="ECO:0000313" key="4">
    <source>
        <dbReference type="EMBL" id="STD84550.1"/>
    </source>
</evidence>
<dbReference type="OrthoDB" id="2339326at2"/>
<sequence>MKKLVTAVAFVGLGLTIPITAQAAEVAAYHSNGQIVFEPNTEPTDPISPTDPDPENPIKPVDPTTPDGKPEPGTNGPLSIDFASSLYFGTQKITSKTEIYHAALQKYVDAAGAEQEGPNFVQVTDNRGTESGWTLHVKQNGQFKTAEDQELKAAQIRLNNGTIVTPSESPKPSNFKSAITLNPNGAESLVMSAQEGEGAGTYLMSWGDSLSAAVDSIELEVPGSTTKYAAKYSTTFTWLLTDTPTNP</sequence>
<dbReference type="Pfam" id="PF13731">
    <property type="entry name" value="WxL"/>
    <property type="match status" value="1"/>
</dbReference>
<proteinExistence type="predicted"/>
<evidence type="ECO:0000259" key="3">
    <source>
        <dbReference type="Pfam" id="PF13731"/>
    </source>
</evidence>
<reference evidence="4 5" key="1">
    <citation type="submission" date="2018-06" db="EMBL/GenBank/DDBJ databases">
        <authorList>
            <consortium name="Pathogen Informatics"/>
            <person name="Doyle S."/>
        </authorList>
    </citation>
    <scope>NUCLEOTIDE SEQUENCE [LARGE SCALE GENOMIC DNA]</scope>
    <source>
        <strain evidence="4 5">NCTC12360</strain>
    </source>
</reference>
<dbReference type="Proteomes" id="UP000254807">
    <property type="component" value="Unassembled WGS sequence"/>
</dbReference>
<name>A0A376H4K5_ENTGA</name>
<evidence type="ECO:0000256" key="2">
    <source>
        <dbReference type="SAM" id="SignalP"/>
    </source>
</evidence>
<dbReference type="InterPro" id="IPR027994">
    <property type="entry name" value="WxL_dom"/>
</dbReference>
<protein>
    <submittedName>
        <fullName evidence="4">Cell surface protein</fullName>
    </submittedName>
</protein>
<accession>A0A376H4K5</accession>
<evidence type="ECO:0000313" key="5">
    <source>
        <dbReference type="Proteomes" id="UP000254807"/>
    </source>
</evidence>
<feature type="chain" id="PRO_5030068840" evidence="2">
    <location>
        <begin position="24"/>
        <end position="247"/>
    </location>
</feature>
<feature type="region of interest" description="Disordered" evidence="1">
    <location>
        <begin position="36"/>
        <end position="78"/>
    </location>
</feature>
<feature type="domain" description="WxL" evidence="3">
    <location>
        <begin position="25"/>
        <end position="244"/>
    </location>
</feature>
<gene>
    <name evidence="4" type="ORF">NCTC12360_03091</name>
</gene>
<feature type="signal peptide" evidence="2">
    <location>
        <begin position="1"/>
        <end position="23"/>
    </location>
</feature>
<keyword evidence="5" id="KW-1185">Reference proteome</keyword>
<dbReference type="RefSeq" id="WP_060813239.1">
    <property type="nucleotide sequence ID" value="NZ_CAKODH010000008.1"/>
</dbReference>
<dbReference type="AlphaFoldDB" id="A0A376H4K5"/>